<evidence type="ECO:0000259" key="1">
    <source>
        <dbReference type="Pfam" id="PF07587"/>
    </source>
</evidence>
<proteinExistence type="predicted"/>
<feature type="non-terminal residue" evidence="2">
    <location>
        <position position="1"/>
    </location>
</feature>
<gene>
    <name evidence="2" type="ORF">DIT97_15140</name>
</gene>
<evidence type="ECO:0000313" key="2">
    <source>
        <dbReference type="EMBL" id="HCO24300.1"/>
    </source>
</evidence>
<dbReference type="Pfam" id="PF13385">
    <property type="entry name" value="Laminin_G_3"/>
    <property type="match status" value="1"/>
</dbReference>
<dbReference type="Pfam" id="PF07587">
    <property type="entry name" value="PSD1"/>
    <property type="match status" value="1"/>
</dbReference>
<dbReference type="AlphaFoldDB" id="A0A3D3R9K3"/>
<feature type="domain" description="DUF1553" evidence="1">
    <location>
        <begin position="2"/>
        <end position="133"/>
    </location>
</feature>
<dbReference type="EMBL" id="DQAY01000089">
    <property type="protein sequence ID" value="HCO24300.1"/>
    <property type="molecule type" value="Genomic_DNA"/>
</dbReference>
<dbReference type="InterPro" id="IPR022655">
    <property type="entry name" value="DUF1553"/>
</dbReference>
<dbReference type="PANTHER" id="PTHR35889:SF3">
    <property type="entry name" value="F-BOX DOMAIN-CONTAINING PROTEIN"/>
    <property type="match status" value="1"/>
</dbReference>
<reference evidence="2 3" key="1">
    <citation type="journal article" date="2018" name="Nat. Biotechnol.">
        <title>A standardized bacterial taxonomy based on genome phylogeny substantially revises the tree of life.</title>
        <authorList>
            <person name="Parks D.H."/>
            <person name="Chuvochina M."/>
            <person name="Waite D.W."/>
            <person name="Rinke C."/>
            <person name="Skarshewski A."/>
            <person name="Chaumeil P.A."/>
            <person name="Hugenholtz P."/>
        </authorList>
    </citation>
    <scope>NUCLEOTIDE SEQUENCE [LARGE SCALE GENOMIC DNA]</scope>
    <source>
        <strain evidence="2">UBA9375</strain>
    </source>
</reference>
<evidence type="ECO:0000313" key="3">
    <source>
        <dbReference type="Proteomes" id="UP000263642"/>
    </source>
</evidence>
<comment type="caution">
    <text evidence="2">The sequence shown here is derived from an EMBL/GenBank/DDBJ whole genome shotgun (WGS) entry which is preliminary data.</text>
</comment>
<accession>A0A3D3R9K3</accession>
<dbReference type="Gene3D" id="2.60.120.200">
    <property type="match status" value="1"/>
</dbReference>
<dbReference type="SUPFAM" id="SSF49899">
    <property type="entry name" value="Concanavalin A-like lectins/glucanases"/>
    <property type="match status" value="1"/>
</dbReference>
<organism evidence="2 3">
    <name type="scientific">Gimesia maris</name>
    <dbReference type="NCBI Taxonomy" id="122"/>
    <lineage>
        <taxon>Bacteria</taxon>
        <taxon>Pseudomonadati</taxon>
        <taxon>Planctomycetota</taxon>
        <taxon>Planctomycetia</taxon>
        <taxon>Planctomycetales</taxon>
        <taxon>Planctomycetaceae</taxon>
        <taxon>Gimesia</taxon>
    </lineage>
</organism>
<name>A0A3D3R9K3_9PLAN</name>
<protein>
    <recommendedName>
        <fullName evidence="1">DUF1553 domain-containing protein</fullName>
    </recommendedName>
</protein>
<dbReference type="Proteomes" id="UP000263642">
    <property type="component" value="Unassembled WGS sequence"/>
</dbReference>
<dbReference type="InterPro" id="IPR013320">
    <property type="entry name" value="ConA-like_dom_sf"/>
</dbReference>
<sequence length="416" mass="45703">ANIRRLDAEDIRDSALFLSGELDTKLGGPSVSANQPRRSIYTIMKRNVQDPVLGAFDLPGGIKSVAQRDVTTTANQALLMINGDWFLKRASAMARNVKSEPFNSEEELISHLHQMAFGKKPEPAEIKLFSEFLNTQEKRIAAEADSHNQTFIGQITQKTGDAIKLGKGSKLASLSVGPAKSLPAADLTIEAVVQLDSIYENASVNTIAAHWTGNSKQQGWSFGVTSQKSAYKPRNLILQLVGDNKQGKLTYEVVASNLHLELHKPYYVTAAINIADTSEQGITFYVKELFSEKPLQTVSVKHSVVGNYRPDYNFVLGGREKTSGSRWTGLLDNVRLSKAALTSEQLLINQPEKQSDATVGFWQFNDENSLLKNQVAGDLKILPPSETSLGASNARQQALVDLCHVLLNSNEFLYLD</sequence>
<dbReference type="PANTHER" id="PTHR35889">
    <property type="entry name" value="CYCLOINULO-OLIGOSACCHARIDE FRUCTANOTRANSFERASE-RELATED"/>
    <property type="match status" value="1"/>
</dbReference>